<feature type="transmembrane region" description="Helical" evidence="1">
    <location>
        <begin position="57"/>
        <end position="81"/>
    </location>
</feature>
<evidence type="ECO:0000313" key="2">
    <source>
        <dbReference type="EMBL" id="MBB5017106.1"/>
    </source>
</evidence>
<dbReference type="Proteomes" id="UP000575898">
    <property type="component" value="Unassembled WGS sequence"/>
</dbReference>
<keyword evidence="1" id="KW-1133">Transmembrane helix</keyword>
<feature type="transmembrane region" description="Helical" evidence="1">
    <location>
        <begin position="87"/>
        <end position="111"/>
    </location>
</feature>
<feature type="transmembrane region" description="Helical" evidence="1">
    <location>
        <begin position="32"/>
        <end position="50"/>
    </location>
</feature>
<dbReference type="Pfam" id="PF04020">
    <property type="entry name" value="Phage_holin_4_2"/>
    <property type="match status" value="1"/>
</dbReference>
<name>A0A840MKL5_9PROT</name>
<dbReference type="RefSeq" id="WP_184034431.1">
    <property type="nucleotide sequence ID" value="NZ_JACHHY010000002.1"/>
</dbReference>
<gene>
    <name evidence="2" type="ORF">HNQ59_000368</name>
</gene>
<evidence type="ECO:0000313" key="3">
    <source>
        <dbReference type="Proteomes" id="UP000575898"/>
    </source>
</evidence>
<dbReference type="PANTHER" id="PTHR37309">
    <property type="entry name" value="SLR0284 PROTEIN"/>
    <property type="match status" value="1"/>
</dbReference>
<comment type="caution">
    <text evidence="2">The sequence shown here is derived from an EMBL/GenBank/DDBJ whole genome shotgun (WGS) entry which is preliminary data.</text>
</comment>
<keyword evidence="3" id="KW-1185">Reference proteome</keyword>
<sequence length="117" mass="12843">MKPFAAWIVNTVCLLLVTQLVPGIYLDGWVRALMVALALGLLNTFVRPVLRLLTLPITLLTLGLFILVLNALLFWLVSYVIKGFHVAGFGAAFWGAMVYGVLSWLASVMLLGDGPRR</sequence>
<accession>A0A840MKL5</accession>
<protein>
    <submittedName>
        <fullName evidence="2">Putative membrane protein</fullName>
    </submittedName>
</protein>
<keyword evidence="1" id="KW-0812">Transmembrane</keyword>
<proteinExistence type="predicted"/>
<reference evidence="2 3" key="1">
    <citation type="submission" date="2020-08" db="EMBL/GenBank/DDBJ databases">
        <title>Genomic Encyclopedia of Type Strains, Phase IV (KMG-IV): sequencing the most valuable type-strain genomes for metagenomic binning, comparative biology and taxonomic classification.</title>
        <authorList>
            <person name="Goeker M."/>
        </authorList>
    </citation>
    <scope>NUCLEOTIDE SEQUENCE [LARGE SCALE GENOMIC DNA]</scope>
    <source>
        <strain evidence="2 3">DSM 27165</strain>
    </source>
</reference>
<dbReference type="AlphaFoldDB" id="A0A840MKL5"/>
<dbReference type="PANTHER" id="PTHR37309:SF1">
    <property type="entry name" value="SLR0284 PROTEIN"/>
    <property type="match status" value="1"/>
</dbReference>
<organism evidence="2 3">
    <name type="scientific">Chitinivorax tropicus</name>
    <dbReference type="NCBI Taxonomy" id="714531"/>
    <lineage>
        <taxon>Bacteria</taxon>
        <taxon>Pseudomonadati</taxon>
        <taxon>Pseudomonadota</taxon>
        <taxon>Betaproteobacteria</taxon>
        <taxon>Chitinivorax</taxon>
    </lineage>
</organism>
<feature type="transmembrane region" description="Helical" evidence="1">
    <location>
        <begin position="7"/>
        <end position="26"/>
    </location>
</feature>
<dbReference type="EMBL" id="JACHHY010000002">
    <property type="protein sequence ID" value="MBB5017106.1"/>
    <property type="molecule type" value="Genomic_DNA"/>
</dbReference>
<evidence type="ECO:0000256" key="1">
    <source>
        <dbReference type="SAM" id="Phobius"/>
    </source>
</evidence>
<dbReference type="InterPro" id="IPR007165">
    <property type="entry name" value="Phage_holin_4_2"/>
</dbReference>
<keyword evidence="1" id="KW-0472">Membrane</keyword>